<gene>
    <name evidence="2" type="ORF">Aple_042710</name>
</gene>
<dbReference type="OrthoDB" id="3658635at2"/>
<keyword evidence="3" id="KW-1185">Reference proteome</keyword>
<dbReference type="InterPro" id="IPR001387">
    <property type="entry name" value="Cro/C1-type_HTH"/>
</dbReference>
<dbReference type="SMART" id="SM00530">
    <property type="entry name" value="HTH_XRE"/>
    <property type="match status" value="1"/>
</dbReference>
<dbReference type="CDD" id="cd00093">
    <property type="entry name" value="HTH_XRE"/>
    <property type="match status" value="1"/>
</dbReference>
<dbReference type="PROSITE" id="PS50943">
    <property type="entry name" value="HTH_CROC1"/>
    <property type="match status" value="1"/>
</dbReference>
<evidence type="ECO:0000313" key="2">
    <source>
        <dbReference type="EMBL" id="GES21375.1"/>
    </source>
</evidence>
<dbReference type="EMBL" id="BLAF01000023">
    <property type="protein sequence ID" value="GES21375.1"/>
    <property type="molecule type" value="Genomic_DNA"/>
</dbReference>
<comment type="caution">
    <text evidence="2">The sequence shown here is derived from an EMBL/GenBank/DDBJ whole genome shotgun (WGS) entry which is preliminary data.</text>
</comment>
<protein>
    <recommendedName>
        <fullName evidence="1">HTH cro/C1-type domain-containing protein</fullName>
    </recommendedName>
</protein>
<reference evidence="2 3" key="1">
    <citation type="submission" date="2019-10" db="EMBL/GenBank/DDBJ databases">
        <title>Whole genome shotgun sequence of Acrocarpospora pleiomorpha NBRC 16267.</title>
        <authorList>
            <person name="Ichikawa N."/>
            <person name="Kimura A."/>
            <person name="Kitahashi Y."/>
            <person name="Komaki H."/>
            <person name="Oguchi A."/>
        </authorList>
    </citation>
    <scope>NUCLEOTIDE SEQUENCE [LARGE SCALE GENOMIC DNA]</scope>
    <source>
        <strain evidence="2 3">NBRC 16267</strain>
    </source>
</reference>
<dbReference type="Pfam" id="PF13560">
    <property type="entry name" value="HTH_31"/>
    <property type="match status" value="1"/>
</dbReference>
<dbReference type="Gene3D" id="1.10.260.40">
    <property type="entry name" value="lambda repressor-like DNA-binding domains"/>
    <property type="match status" value="1"/>
</dbReference>
<name>A0A5M3XIR8_9ACTN</name>
<dbReference type="SUPFAM" id="SSF47413">
    <property type="entry name" value="lambda repressor-like DNA-binding domains"/>
    <property type="match status" value="1"/>
</dbReference>
<evidence type="ECO:0000259" key="1">
    <source>
        <dbReference type="PROSITE" id="PS50943"/>
    </source>
</evidence>
<feature type="domain" description="HTH cro/C1-type" evidence="1">
    <location>
        <begin position="16"/>
        <end position="62"/>
    </location>
</feature>
<sequence>MTDEGPHAGIALARRLRALREECWPGLRITQAQLCAAFGVSVPLISSWESARTPKIPPMERIQSYAAFFATERSMEGATPRTLTLRELTDAERSQFDQLYTELKRLRVAALVGQGTVHVSAEAKRAAFSDGPWHFDDGMPITIICSQLPDDQRAKIPYADPDTPDYIDLYRYSDLDSLFELHGHLRAANPLSLVTRRSVEDLSADDLTTHIVLLGGVDWNRITASFLDRLELPVRQVSDWAGEKGPYFEVDEVGGKKRHYATVDRDQLLEDVAFFYRGPNTDNPQCTVSICNGMYARGVYGVVRALTDERFRERNAGYLRRRFAGADSYCMLVRVRIEGRLAITPDWTIDAVRLHEWPGSLDES</sequence>
<evidence type="ECO:0000313" key="3">
    <source>
        <dbReference type="Proteomes" id="UP000377595"/>
    </source>
</evidence>
<organism evidence="2 3">
    <name type="scientific">Acrocarpospora pleiomorpha</name>
    <dbReference type="NCBI Taxonomy" id="90975"/>
    <lineage>
        <taxon>Bacteria</taxon>
        <taxon>Bacillati</taxon>
        <taxon>Actinomycetota</taxon>
        <taxon>Actinomycetes</taxon>
        <taxon>Streptosporangiales</taxon>
        <taxon>Streptosporangiaceae</taxon>
        <taxon>Acrocarpospora</taxon>
    </lineage>
</organism>
<dbReference type="Proteomes" id="UP000377595">
    <property type="component" value="Unassembled WGS sequence"/>
</dbReference>
<dbReference type="AlphaFoldDB" id="A0A5M3XIR8"/>
<dbReference type="InterPro" id="IPR010982">
    <property type="entry name" value="Lambda_DNA-bd_dom_sf"/>
</dbReference>
<dbReference type="GO" id="GO:0003677">
    <property type="term" value="F:DNA binding"/>
    <property type="evidence" value="ECO:0007669"/>
    <property type="project" value="InterPro"/>
</dbReference>
<accession>A0A5M3XIR8</accession>
<dbReference type="RefSeq" id="WP_155346372.1">
    <property type="nucleotide sequence ID" value="NZ_BAAAHM010000019.1"/>
</dbReference>
<proteinExistence type="predicted"/>